<feature type="compositionally biased region" description="Acidic residues" evidence="1">
    <location>
        <begin position="87"/>
        <end position="116"/>
    </location>
</feature>
<accession>A0A814LBX9</accession>
<evidence type="ECO:0000313" key="2">
    <source>
        <dbReference type="EMBL" id="CAF1064021.1"/>
    </source>
</evidence>
<evidence type="ECO:0000313" key="3">
    <source>
        <dbReference type="EMBL" id="CAF3832015.1"/>
    </source>
</evidence>
<evidence type="ECO:0000256" key="1">
    <source>
        <dbReference type="SAM" id="MobiDB-lite"/>
    </source>
</evidence>
<dbReference type="PANTHER" id="PTHR22605">
    <property type="entry name" value="RZ-TYPE DOMAIN-CONTAINING PROTEIN"/>
    <property type="match status" value="1"/>
</dbReference>
<dbReference type="GO" id="GO:0016887">
    <property type="term" value="F:ATP hydrolysis activity"/>
    <property type="evidence" value="ECO:0007669"/>
    <property type="project" value="InterPro"/>
</dbReference>
<dbReference type="OrthoDB" id="2423195at2759"/>
<name>A0A814LBX9_9BILA</name>
<dbReference type="PANTHER" id="PTHR22605:SF1">
    <property type="entry name" value="RZ-TYPE DOMAIN-CONTAINING PROTEIN"/>
    <property type="match status" value="1"/>
</dbReference>
<sequence>MGQRPRAIIVHFLRYRTRQMILRNKKKLEQEKKRIYTSNGKVMYNDGRKHLELFSVQYAKTDPKSAQLSTYINDVTTWKYEYQNTDDDDLESVNDSNIDDDDLESVDDSNIGDDDSRDNNNMYSNESDREQPICMLAQHLPVVELVVFLDEVNTSSCLSSIKEMLVDRNINGLPFPENIFFTAAINPHTKPNENEKDDISVHRRDYLVHELPEALEHLKCRYGSLPDSQLRDYIKRKIEMLDINDDTQKMPLDDYVQSVLCDSILSAQQFCMIHLGAYALDTTVGENSVSQREIQRCFSIIDFFWKLRYDDELNDRRENNDDDNDNAPNPVACIALSIALIYYFRLPTVADRVQYGDLKSATREQFSKVLSRTIPNFDCIIQTELERFVTHENFLIPNGVALNQAVREHIFAICVAVTTRTPLCIIGDPGRSKTLSFQIVLQNLQGSQLSPRRFCRRLPGIDPLFCFGSKYSKSQDIATIFNHAIKREEQYQQSRIETRCVVFLDEAGLPDEKKMILKVLHPYLDECKVSFVAISNKAFDAANANRMLCVYRSLPSEEDQKILAFGCLGLNYQDKQIDKQQLGKIITGLCNGYQKILKSPDIPHIFHDRDFIYMLRELQFSARNTNEQLQQQHQCINSITPMALLNSLENNFNGIRNDQFQKLVEIFFKSIQDQCGQFKLPQNHNFNTISILCDSMNLDSNRRRLYGRYKLIIDESENEASNLLFQVGVLNPSTTSVFRMSDFVDDINNELRNVERLSEIKLCMETGKTILMINTGRIHGSLYDVFNQNFSIMATGDERKIFSKVAIGPKTVDCIVHEKFQCIVHVKRSELHEIPPPFLSRFQKFSLSIEDFYRRQLEKLISNEQQIMQQVENKIKTFIEHYGKQYFCGLTDNTLYSYLLSMIKIKESQQTTTISHKKKDDPERRTPQQQ</sequence>
<dbReference type="EMBL" id="CAJOBC010004541">
    <property type="protein sequence ID" value="CAF3832015.1"/>
    <property type="molecule type" value="Genomic_DNA"/>
</dbReference>
<dbReference type="SUPFAM" id="SSF52540">
    <property type="entry name" value="P-loop containing nucleoside triphosphate hydrolases"/>
    <property type="match status" value="1"/>
</dbReference>
<dbReference type="InterPro" id="IPR031248">
    <property type="entry name" value="RNF213"/>
</dbReference>
<organism evidence="2 4">
    <name type="scientific">Didymodactylos carnosus</name>
    <dbReference type="NCBI Taxonomy" id="1234261"/>
    <lineage>
        <taxon>Eukaryota</taxon>
        <taxon>Metazoa</taxon>
        <taxon>Spiralia</taxon>
        <taxon>Gnathifera</taxon>
        <taxon>Rotifera</taxon>
        <taxon>Eurotatoria</taxon>
        <taxon>Bdelloidea</taxon>
        <taxon>Philodinida</taxon>
        <taxon>Philodinidae</taxon>
        <taxon>Didymodactylos</taxon>
    </lineage>
</organism>
<feature type="region of interest" description="Disordered" evidence="1">
    <location>
        <begin position="87"/>
        <end position="127"/>
    </location>
</feature>
<reference evidence="2" key="1">
    <citation type="submission" date="2021-02" db="EMBL/GenBank/DDBJ databases">
        <authorList>
            <person name="Nowell W R."/>
        </authorList>
    </citation>
    <scope>NUCLEOTIDE SEQUENCE</scope>
</reference>
<feature type="compositionally biased region" description="Basic and acidic residues" evidence="1">
    <location>
        <begin position="918"/>
        <end position="930"/>
    </location>
</feature>
<keyword evidence="4" id="KW-1185">Reference proteome</keyword>
<feature type="region of interest" description="Disordered" evidence="1">
    <location>
        <begin position="911"/>
        <end position="930"/>
    </location>
</feature>
<dbReference type="InterPro" id="IPR027417">
    <property type="entry name" value="P-loop_NTPase"/>
</dbReference>
<protein>
    <submittedName>
        <fullName evidence="2">Uncharacterized protein</fullName>
    </submittedName>
</protein>
<dbReference type="Proteomes" id="UP000681722">
    <property type="component" value="Unassembled WGS sequence"/>
</dbReference>
<gene>
    <name evidence="2" type="ORF">GPM918_LOCUS16931</name>
    <name evidence="3" type="ORF">SRO942_LOCUS16930</name>
</gene>
<dbReference type="Gene3D" id="3.40.50.300">
    <property type="entry name" value="P-loop containing nucleotide triphosphate hydrolases"/>
    <property type="match status" value="1"/>
</dbReference>
<proteinExistence type="predicted"/>
<dbReference type="EMBL" id="CAJNOQ010004541">
    <property type="protein sequence ID" value="CAF1064021.1"/>
    <property type="molecule type" value="Genomic_DNA"/>
</dbReference>
<comment type="caution">
    <text evidence="2">The sequence shown here is derived from an EMBL/GenBank/DDBJ whole genome shotgun (WGS) entry which is preliminary data.</text>
</comment>
<feature type="non-terminal residue" evidence="2">
    <location>
        <position position="1"/>
    </location>
</feature>
<evidence type="ECO:0000313" key="4">
    <source>
        <dbReference type="Proteomes" id="UP000663829"/>
    </source>
</evidence>
<dbReference type="Proteomes" id="UP000663829">
    <property type="component" value="Unassembled WGS sequence"/>
</dbReference>
<dbReference type="AlphaFoldDB" id="A0A814LBX9"/>
<dbReference type="GO" id="GO:0004842">
    <property type="term" value="F:ubiquitin-protein transferase activity"/>
    <property type="evidence" value="ECO:0007669"/>
    <property type="project" value="InterPro"/>
</dbReference>